<dbReference type="InParanoid" id="A0A2R6RSG0"/>
<dbReference type="OMA" id="MASGTIY"/>
<feature type="transmembrane region" description="Helical" evidence="1">
    <location>
        <begin position="6"/>
        <end position="22"/>
    </location>
</feature>
<dbReference type="OrthoDB" id="846204at2759"/>
<name>A0A2R6RSG0_ACTCC</name>
<organism evidence="2 3">
    <name type="scientific">Actinidia chinensis var. chinensis</name>
    <name type="common">Chinese soft-hair kiwi</name>
    <dbReference type="NCBI Taxonomy" id="1590841"/>
    <lineage>
        <taxon>Eukaryota</taxon>
        <taxon>Viridiplantae</taxon>
        <taxon>Streptophyta</taxon>
        <taxon>Embryophyta</taxon>
        <taxon>Tracheophyta</taxon>
        <taxon>Spermatophyta</taxon>
        <taxon>Magnoliopsida</taxon>
        <taxon>eudicotyledons</taxon>
        <taxon>Gunneridae</taxon>
        <taxon>Pentapetalae</taxon>
        <taxon>asterids</taxon>
        <taxon>Ericales</taxon>
        <taxon>Actinidiaceae</taxon>
        <taxon>Actinidia</taxon>
    </lineage>
</organism>
<reference evidence="2 3" key="1">
    <citation type="submission" date="2017-07" db="EMBL/GenBank/DDBJ databases">
        <title>An improved, manually edited Actinidia chinensis var. chinensis (kiwifruit) genome highlights the challenges associated with draft genomes and gene prediction in plants.</title>
        <authorList>
            <person name="Pilkington S."/>
            <person name="Crowhurst R."/>
            <person name="Hilario E."/>
            <person name="Nardozza S."/>
            <person name="Fraser L."/>
            <person name="Peng Y."/>
            <person name="Gunaseelan K."/>
            <person name="Simpson R."/>
            <person name="Tahir J."/>
            <person name="Deroles S."/>
            <person name="Templeton K."/>
            <person name="Luo Z."/>
            <person name="Davy M."/>
            <person name="Cheng C."/>
            <person name="Mcneilage M."/>
            <person name="Scaglione D."/>
            <person name="Liu Y."/>
            <person name="Zhang Q."/>
            <person name="Datson P."/>
            <person name="De Silva N."/>
            <person name="Gardiner S."/>
            <person name="Bassett H."/>
            <person name="Chagne D."/>
            <person name="Mccallum J."/>
            <person name="Dzierzon H."/>
            <person name="Deng C."/>
            <person name="Wang Y.-Y."/>
            <person name="Barron N."/>
            <person name="Manako K."/>
            <person name="Bowen J."/>
            <person name="Foster T."/>
            <person name="Erridge Z."/>
            <person name="Tiffin H."/>
            <person name="Waite C."/>
            <person name="Davies K."/>
            <person name="Grierson E."/>
            <person name="Laing W."/>
            <person name="Kirk R."/>
            <person name="Chen X."/>
            <person name="Wood M."/>
            <person name="Montefiori M."/>
            <person name="Brummell D."/>
            <person name="Schwinn K."/>
            <person name="Catanach A."/>
            <person name="Fullerton C."/>
            <person name="Li D."/>
            <person name="Meiyalaghan S."/>
            <person name="Nieuwenhuizen N."/>
            <person name="Read N."/>
            <person name="Prakash R."/>
            <person name="Hunter D."/>
            <person name="Zhang H."/>
            <person name="Mckenzie M."/>
            <person name="Knabel M."/>
            <person name="Harris A."/>
            <person name="Allan A."/>
            <person name="Chen A."/>
            <person name="Janssen B."/>
            <person name="Plunkett B."/>
            <person name="Dwamena C."/>
            <person name="Voogd C."/>
            <person name="Leif D."/>
            <person name="Lafferty D."/>
            <person name="Souleyre E."/>
            <person name="Varkonyi-Gasic E."/>
            <person name="Gambi F."/>
            <person name="Hanley J."/>
            <person name="Yao J.-L."/>
            <person name="Cheung J."/>
            <person name="David K."/>
            <person name="Warren B."/>
            <person name="Marsh K."/>
            <person name="Snowden K."/>
            <person name="Lin-Wang K."/>
            <person name="Brian L."/>
            <person name="Martinez-Sanchez M."/>
            <person name="Wang M."/>
            <person name="Ileperuma N."/>
            <person name="Macnee N."/>
            <person name="Campin R."/>
            <person name="Mcatee P."/>
            <person name="Drummond R."/>
            <person name="Espley R."/>
            <person name="Ireland H."/>
            <person name="Wu R."/>
            <person name="Atkinson R."/>
            <person name="Karunairetnam S."/>
            <person name="Bulley S."/>
            <person name="Chunkath S."/>
            <person name="Hanley Z."/>
            <person name="Storey R."/>
            <person name="Thrimawithana A."/>
            <person name="Thomson S."/>
            <person name="David C."/>
            <person name="Testolin R."/>
        </authorList>
    </citation>
    <scope>NUCLEOTIDE SEQUENCE [LARGE SCALE GENOMIC DNA]</scope>
    <source>
        <strain evidence="3">cv. Red5</strain>
        <tissue evidence="2">Young leaf</tissue>
    </source>
</reference>
<keyword evidence="1" id="KW-1133">Transmembrane helix</keyword>
<gene>
    <name evidence="2" type="ORF">CEY00_Acc03249</name>
</gene>
<evidence type="ECO:0000256" key="1">
    <source>
        <dbReference type="SAM" id="Phobius"/>
    </source>
</evidence>
<accession>A0A2R6RSG0</accession>
<protein>
    <submittedName>
        <fullName evidence="2">One cut domain family member 2 like</fullName>
    </submittedName>
</protein>
<keyword evidence="3" id="KW-1185">Reference proteome</keyword>
<sequence>MAMGALQVTVPAVAAVIGLYFVDKIHSNAKEHLDGGGGGLSTASLTAKLREEVKSSAQVPKLAPKFDGLHCFETLVG</sequence>
<comment type="caution">
    <text evidence="2">The sequence shown here is derived from an EMBL/GenBank/DDBJ whole genome shotgun (WGS) entry which is preliminary data.</text>
</comment>
<dbReference type="Gramene" id="PSS32953">
    <property type="protein sequence ID" value="PSS32953"/>
    <property type="gene ID" value="CEY00_Acc03249"/>
</dbReference>
<keyword evidence="1" id="KW-0472">Membrane</keyword>
<reference evidence="3" key="2">
    <citation type="journal article" date="2018" name="BMC Genomics">
        <title>A manually annotated Actinidia chinensis var. chinensis (kiwifruit) genome highlights the challenges associated with draft genomes and gene prediction in plants.</title>
        <authorList>
            <person name="Pilkington S.M."/>
            <person name="Crowhurst R."/>
            <person name="Hilario E."/>
            <person name="Nardozza S."/>
            <person name="Fraser L."/>
            <person name="Peng Y."/>
            <person name="Gunaseelan K."/>
            <person name="Simpson R."/>
            <person name="Tahir J."/>
            <person name="Deroles S.C."/>
            <person name="Templeton K."/>
            <person name="Luo Z."/>
            <person name="Davy M."/>
            <person name="Cheng C."/>
            <person name="McNeilage M."/>
            <person name="Scaglione D."/>
            <person name="Liu Y."/>
            <person name="Zhang Q."/>
            <person name="Datson P."/>
            <person name="De Silva N."/>
            <person name="Gardiner S.E."/>
            <person name="Bassett H."/>
            <person name="Chagne D."/>
            <person name="McCallum J."/>
            <person name="Dzierzon H."/>
            <person name="Deng C."/>
            <person name="Wang Y.Y."/>
            <person name="Barron L."/>
            <person name="Manako K."/>
            <person name="Bowen J."/>
            <person name="Foster T.M."/>
            <person name="Erridge Z.A."/>
            <person name="Tiffin H."/>
            <person name="Waite C.N."/>
            <person name="Davies K.M."/>
            <person name="Grierson E.P."/>
            <person name="Laing W.A."/>
            <person name="Kirk R."/>
            <person name="Chen X."/>
            <person name="Wood M."/>
            <person name="Montefiori M."/>
            <person name="Brummell D.A."/>
            <person name="Schwinn K.E."/>
            <person name="Catanach A."/>
            <person name="Fullerton C."/>
            <person name="Li D."/>
            <person name="Meiyalaghan S."/>
            <person name="Nieuwenhuizen N."/>
            <person name="Read N."/>
            <person name="Prakash R."/>
            <person name="Hunter D."/>
            <person name="Zhang H."/>
            <person name="McKenzie M."/>
            <person name="Knabel M."/>
            <person name="Harris A."/>
            <person name="Allan A.C."/>
            <person name="Gleave A."/>
            <person name="Chen A."/>
            <person name="Janssen B.J."/>
            <person name="Plunkett B."/>
            <person name="Ampomah-Dwamena C."/>
            <person name="Voogd C."/>
            <person name="Leif D."/>
            <person name="Lafferty D."/>
            <person name="Souleyre E.J.F."/>
            <person name="Varkonyi-Gasic E."/>
            <person name="Gambi F."/>
            <person name="Hanley J."/>
            <person name="Yao J.L."/>
            <person name="Cheung J."/>
            <person name="David K.M."/>
            <person name="Warren B."/>
            <person name="Marsh K."/>
            <person name="Snowden K.C."/>
            <person name="Lin-Wang K."/>
            <person name="Brian L."/>
            <person name="Martinez-Sanchez M."/>
            <person name="Wang M."/>
            <person name="Ileperuma N."/>
            <person name="Macnee N."/>
            <person name="Campin R."/>
            <person name="McAtee P."/>
            <person name="Drummond R.S.M."/>
            <person name="Espley R.V."/>
            <person name="Ireland H.S."/>
            <person name="Wu R."/>
            <person name="Atkinson R.G."/>
            <person name="Karunairetnam S."/>
            <person name="Bulley S."/>
            <person name="Chunkath S."/>
            <person name="Hanley Z."/>
            <person name="Storey R."/>
            <person name="Thrimawithana A.H."/>
            <person name="Thomson S."/>
            <person name="David C."/>
            <person name="Testolin R."/>
            <person name="Huang H."/>
            <person name="Hellens R.P."/>
            <person name="Schaffer R.J."/>
        </authorList>
    </citation>
    <scope>NUCLEOTIDE SEQUENCE [LARGE SCALE GENOMIC DNA]</scope>
    <source>
        <strain evidence="3">cv. Red5</strain>
    </source>
</reference>
<evidence type="ECO:0000313" key="3">
    <source>
        <dbReference type="Proteomes" id="UP000241394"/>
    </source>
</evidence>
<dbReference type="AlphaFoldDB" id="A0A2R6RSG0"/>
<evidence type="ECO:0000313" key="2">
    <source>
        <dbReference type="EMBL" id="PSS32953.1"/>
    </source>
</evidence>
<dbReference type="EMBL" id="NKQK01000003">
    <property type="protein sequence ID" value="PSS32953.1"/>
    <property type="molecule type" value="Genomic_DNA"/>
</dbReference>
<proteinExistence type="predicted"/>
<keyword evidence="1" id="KW-0812">Transmembrane</keyword>
<dbReference type="Proteomes" id="UP000241394">
    <property type="component" value="Chromosome LG3"/>
</dbReference>